<dbReference type="CDD" id="cd00130">
    <property type="entry name" value="PAS"/>
    <property type="match status" value="2"/>
</dbReference>
<dbReference type="CDD" id="cd01949">
    <property type="entry name" value="GGDEF"/>
    <property type="match status" value="1"/>
</dbReference>
<evidence type="ECO:0000259" key="4">
    <source>
        <dbReference type="PROSITE" id="PS50883"/>
    </source>
</evidence>
<dbReference type="InterPro" id="IPR035919">
    <property type="entry name" value="EAL_sf"/>
</dbReference>
<dbReference type="Gene3D" id="3.30.70.270">
    <property type="match status" value="1"/>
</dbReference>
<protein>
    <submittedName>
        <fullName evidence="6">Bifunctional diguanylate cyclase/phosphodiesterase</fullName>
    </submittedName>
</protein>
<evidence type="ECO:0000313" key="7">
    <source>
        <dbReference type="Proteomes" id="UP001596422"/>
    </source>
</evidence>
<dbReference type="EMBL" id="JBHSWE010000001">
    <property type="protein sequence ID" value="MFC6671690.1"/>
    <property type="molecule type" value="Genomic_DNA"/>
</dbReference>
<proteinExistence type="predicted"/>
<dbReference type="Proteomes" id="UP001596422">
    <property type="component" value="Unassembled WGS sequence"/>
</dbReference>
<feature type="transmembrane region" description="Helical" evidence="1">
    <location>
        <begin position="50"/>
        <end position="72"/>
    </location>
</feature>
<evidence type="ECO:0000256" key="1">
    <source>
        <dbReference type="SAM" id="Phobius"/>
    </source>
</evidence>
<dbReference type="Pfam" id="PF00990">
    <property type="entry name" value="GGDEF"/>
    <property type="match status" value="1"/>
</dbReference>
<feature type="domain" description="PAS" evidence="2">
    <location>
        <begin position="225"/>
        <end position="264"/>
    </location>
</feature>
<dbReference type="SMART" id="SM00091">
    <property type="entry name" value="PAS"/>
    <property type="match status" value="2"/>
</dbReference>
<dbReference type="InterPro" id="IPR001633">
    <property type="entry name" value="EAL_dom"/>
</dbReference>
<dbReference type="InterPro" id="IPR000014">
    <property type="entry name" value="PAS"/>
</dbReference>
<reference evidence="7" key="1">
    <citation type="journal article" date="2019" name="Int. J. Syst. Evol. Microbiol.">
        <title>The Global Catalogue of Microorganisms (GCM) 10K type strain sequencing project: providing services to taxonomists for standard genome sequencing and annotation.</title>
        <authorList>
            <consortium name="The Broad Institute Genomics Platform"/>
            <consortium name="The Broad Institute Genome Sequencing Center for Infectious Disease"/>
            <person name="Wu L."/>
            <person name="Ma J."/>
        </authorList>
    </citation>
    <scope>NUCLEOTIDE SEQUENCE [LARGE SCALE GENOMIC DNA]</scope>
    <source>
        <strain evidence="7">NBRC 111756</strain>
    </source>
</reference>
<keyword evidence="1" id="KW-0812">Transmembrane</keyword>
<feature type="domain" description="PAC" evidence="3">
    <location>
        <begin position="168"/>
        <end position="221"/>
    </location>
</feature>
<dbReference type="PANTHER" id="PTHR44757:SF2">
    <property type="entry name" value="BIOFILM ARCHITECTURE MAINTENANCE PROTEIN MBAA"/>
    <property type="match status" value="1"/>
</dbReference>
<feature type="domain" description="PAS" evidence="2">
    <location>
        <begin position="92"/>
        <end position="164"/>
    </location>
</feature>
<dbReference type="SMART" id="SM00052">
    <property type="entry name" value="EAL"/>
    <property type="match status" value="1"/>
</dbReference>
<dbReference type="Gene3D" id="3.30.450.20">
    <property type="entry name" value="PAS domain"/>
    <property type="match status" value="2"/>
</dbReference>
<dbReference type="PANTHER" id="PTHR44757">
    <property type="entry name" value="DIGUANYLATE CYCLASE DGCP"/>
    <property type="match status" value="1"/>
</dbReference>
<evidence type="ECO:0000259" key="5">
    <source>
        <dbReference type="PROSITE" id="PS50887"/>
    </source>
</evidence>
<dbReference type="PROSITE" id="PS50112">
    <property type="entry name" value="PAS"/>
    <property type="match status" value="2"/>
</dbReference>
<sequence>MHSDDHESSTTIAGRIAAIYLVLAVSWILLSGQVLEWLDLAPGVRAWVETVKGLGFVILTAVMLFLLIYRYVRRLNRLLGRQQRDQQLLRDSEQRWILALEGAGHGVWDWNAETGRVYFSPQWKRMLGYGDDDIGDSLEEWSSRVHPDDLERCYADLQRHFDGEADVYRNEHRMRCKDGSYRWIIDSGTVCSRAADGKPLRVIGTHTDISRLKEAESKLHQAAIVFESTQEGVMITDADTRIMAVNGAFSRITGYSEAEVLGQTPRILRSGRQDRAFYRQLWQSLGNTGGWRGEIWNRSKDGRLYPQLLTINAVRDDKGRVSHYVAVMSDISQLKQTEQELEHLAHHDSLTGLPNRVLLRARMEQLMPVAQREGHHLAILFLDLDRFKHINDSFGHGVGDMLLCQVARRLQSSVRAEDTVARSGGDEFLVLMAGLRDGYDANVLSRKLNRVLDHPFRIDGQELFIGASIGISLFPDDGCSFGELMQYSDVAMYEAKKAGGGCYHFYASAMTEQSQLRIRLEADLRRALERNEFELHYQPLLRLQDGTLAAVEALVRWQHPDRGLIMPDSFIPLAEESGLIRPLGEWVLREAARQGRAWLDGGFDFGAIAVNVSSRQLERGDLTATLSMILSETGLPAQYLELELTETTVMDQPEQARDRLYELRAMGVELSIDDFGTGYSSMAYLKQLPFGKLKIDRSFIRDIPDDSNDVQITSAIIALGHSLGLNIVAEGVETEQQRALLLELGCDIAQGYLYDRPLPAQALLQRWLKARPEQVAGS</sequence>
<dbReference type="InterPro" id="IPR000700">
    <property type="entry name" value="PAS-assoc_C"/>
</dbReference>
<feature type="domain" description="EAL" evidence="4">
    <location>
        <begin position="517"/>
        <end position="771"/>
    </location>
</feature>
<dbReference type="CDD" id="cd01948">
    <property type="entry name" value="EAL"/>
    <property type="match status" value="1"/>
</dbReference>
<dbReference type="SMART" id="SM00267">
    <property type="entry name" value="GGDEF"/>
    <property type="match status" value="1"/>
</dbReference>
<feature type="transmembrane region" description="Helical" evidence="1">
    <location>
        <begin position="12"/>
        <end position="30"/>
    </location>
</feature>
<dbReference type="InterPro" id="IPR000160">
    <property type="entry name" value="GGDEF_dom"/>
</dbReference>
<dbReference type="Pfam" id="PF08447">
    <property type="entry name" value="PAS_3"/>
    <property type="match status" value="1"/>
</dbReference>
<keyword evidence="1" id="KW-1133">Transmembrane helix</keyword>
<comment type="caution">
    <text evidence="6">The sequence shown here is derived from an EMBL/GenBank/DDBJ whole genome shotgun (WGS) entry which is preliminary data.</text>
</comment>
<dbReference type="NCBIfam" id="TIGR00229">
    <property type="entry name" value="sensory_box"/>
    <property type="match status" value="2"/>
</dbReference>
<name>A0ABW2A2G4_9GAMM</name>
<accession>A0ABW2A2G4</accession>
<dbReference type="SUPFAM" id="SSF55073">
    <property type="entry name" value="Nucleotide cyclase"/>
    <property type="match status" value="1"/>
</dbReference>
<dbReference type="SUPFAM" id="SSF141868">
    <property type="entry name" value="EAL domain-like"/>
    <property type="match status" value="1"/>
</dbReference>
<dbReference type="InterPro" id="IPR013767">
    <property type="entry name" value="PAS_fold"/>
</dbReference>
<evidence type="ECO:0000259" key="3">
    <source>
        <dbReference type="PROSITE" id="PS50113"/>
    </source>
</evidence>
<dbReference type="Gene3D" id="3.20.20.450">
    <property type="entry name" value="EAL domain"/>
    <property type="match status" value="1"/>
</dbReference>
<dbReference type="Pfam" id="PF00563">
    <property type="entry name" value="EAL"/>
    <property type="match status" value="1"/>
</dbReference>
<keyword evidence="1" id="KW-0472">Membrane</keyword>
<gene>
    <name evidence="6" type="ORF">ACFQDL_17680</name>
</gene>
<dbReference type="InterPro" id="IPR013655">
    <property type="entry name" value="PAS_fold_3"/>
</dbReference>
<dbReference type="PROSITE" id="PS50887">
    <property type="entry name" value="GGDEF"/>
    <property type="match status" value="1"/>
</dbReference>
<dbReference type="InterPro" id="IPR052155">
    <property type="entry name" value="Biofilm_reg_signaling"/>
</dbReference>
<feature type="domain" description="GGDEF" evidence="5">
    <location>
        <begin position="375"/>
        <end position="508"/>
    </location>
</feature>
<dbReference type="InterPro" id="IPR029787">
    <property type="entry name" value="Nucleotide_cyclase"/>
</dbReference>
<dbReference type="SUPFAM" id="SSF55785">
    <property type="entry name" value="PYP-like sensor domain (PAS domain)"/>
    <property type="match status" value="2"/>
</dbReference>
<dbReference type="InterPro" id="IPR001610">
    <property type="entry name" value="PAC"/>
</dbReference>
<dbReference type="InterPro" id="IPR043128">
    <property type="entry name" value="Rev_trsase/Diguanyl_cyclase"/>
</dbReference>
<dbReference type="RefSeq" id="WP_379910187.1">
    <property type="nucleotide sequence ID" value="NZ_JBHSWE010000001.1"/>
</dbReference>
<evidence type="ECO:0000313" key="6">
    <source>
        <dbReference type="EMBL" id="MFC6671690.1"/>
    </source>
</evidence>
<evidence type="ECO:0000259" key="2">
    <source>
        <dbReference type="PROSITE" id="PS50112"/>
    </source>
</evidence>
<dbReference type="PROSITE" id="PS50113">
    <property type="entry name" value="PAC"/>
    <property type="match status" value="2"/>
</dbReference>
<dbReference type="PROSITE" id="PS50883">
    <property type="entry name" value="EAL"/>
    <property type="match status" value="1"/>
</dbReference>
<dbReference type="InterPro" id="IPR035965">
    <property type="entry name" value="PAS-like_dom_sf"/>
</dbReference>
<organism evidence="6 7">
    <name type="scientific">Marinobacterium aestuariivivens</name>
    <dbReference type="NCBI Taxonomy" id="1698799"/>
    <lineage>
        <taxon>Bacteria</taxon>
        <taxon>Pseudomonadati</taxon>
        <taxon>Pseudomonadota</taxon>
        <taxon>Gammaproteobacteria</taxon>
        <taxon>Oceanospirillales</taxon>
        <taxon>Oceanospirillaceae</taxon>
        <taxon>Marinobacterium</taxon>
    </lineage>
</organism>
<dbReference type="SMART" id="SM00086">
    <property type="entry name" value="PAC"/>
    <property type="match status" value="2"/>
</dbReference>
<dbReference type="Pfam" id="PF00989">
    <property type="entry name" value="PAS"/>
    <property type="match status" value="1"/>
</dbReference>
<feature type="domain" description="PAC" evidence="3">
    <location>
        <begin position="291"/>
        <end position="343"/>
    </location>
</feature>
<dbReference type="NCBIfam" id="TIGR00254">
    <property type="entry name" value="GGDEF"/>
    <property type="match status" value="1"/>
</dbReference>
<keyword evidence="7" id="KW-1185">Reference proteome</keyword>